<evidence type="ECO:0000313" key="7">
    <source>
        <dbReference type="EMBL" id="GAO47370.1"/>
    </source>
</evidence>
<feature type="compositionally biased region" description="Pro residues" evidence="5">
    <location>
        <begin position="987"/>
        <end position="1014"/>
    </location>
</feature>
<dbReference type="PANTHER" id="PTHR46462">
    <property type="entry name" value="UPSET, ISOFORM A"/>
    <property type="match status" value="1"/>
</dbReference>
<dbReference type="PANTHER" id="PTHR46462:SF3">
    <property type="entry name" value="UPSET, ISOFORM A"/>
    <property type="match status" value="1"/>
</dbReference>
<dbReference type="InterPro" id="IPR013083">
    <property type="entry name" value="Znf_RING/FYVE/PHD"/>
</dbReference>
<dbReference type="InterPro" id="IPR046341">
    <property type="entry name" value="SET_dom_sf"/>
</dbReference>
<dbReference type="InterPro" id="IPR001965">
    <property type="entry name" value="Znf_PHD"/>
</dbReference>
<feature type="compositionally biased region" description="Basic and acidic residues" evidence="5">
    <location>
        <begin position="696"/>
        <end position="713"/>
    </location>
</feature>
<feature type="compositionally biased region" description="Basic and acidic residues" evidence="5">
    <location>
        <begin position="332"/>
        <end position="341"/>
    </location>
</feature>
<dbReference type="Gene3D" id="2.170.270.10">
    <property type="entry name" value="SET domain"/>
    <property type="match status" value="1"/>
</dbReference>
<dbReference type="Gene3D" id="3.30.40.10">
    <property type="entry name" value="Zinc/RING finger domain, C3HC4 (zinc finger)"/>
    <property type="match status" value="1"/>
</dbReference>
<proteinExistence type="predicted"/>
<feature type="compositionally biased region" description="Basic and acidic residues" evidence="5">
    <location>
        <begin position="371"/>
        <end position="382"/>
    </location>
</feature>
<dbReference type="GO" id="GO:0070210">
    <property type="term" value="C:Rpd3L-Expanded complex"/>
    <property type="evidence" value="ECO:0007669"/>
    <property type="project" value="TreeGrafter"/>
</dbReference>
<dbReference type="SUPFAM" id="SSF82199">
    <property type="entry name" value="SET domain"/>
    <property type="match status" value="1"/>
</dbReference>
<evidence type="ECO:0000256" key="1">
    <source>
        <dbReference type="ARBA" id="ARBA00022723"/>
    </source>
</evidence>
<keyword evidence="4" id="KW-0156">Chromatin regulator</keyword>
<feature type="compositionally biased region" description="Basic and acidic residues" evidence="5">
    <location>
        <begin position="1049"/>
        <end position="1062"/>
    </location>
</feature>
<dbReference type="OMA" id="IKCICSF"/>
<dbReference type="SUPFAM" id="SSF57903">
    <property type="entry name" value="FYVE/PHD zinc finger"/>
    <property type="match status" value="1"/>
</dbReference>
<sequence length="1211" mass="131602">MLVFVYLYVLQGVRRATTPIAAKDQQQLLPTLSSANSSFTAFFFSYLGVCSLLLKWNSVFFAQLSELVRNFDFNRSRGPSCCIPSTPIPLPLDQQIPHTRSTGIVHTDRLSFPFQLFGVQPGSVPSHSLPETPLFRQFSPSQFYEPVIDNQASITAYRTLGNSFYAFSTSQVGNVRRSWSANRASINFVTPTGTDPQLRNQSINTHQHMSVDTYNHPLQQQPLPVATADPRAAVPAAYRHNGHPPLTHAKTAPAPASLPEPIDPDSGLIRCICSISDDDGFTIQCERCYVWQHWVCVRIDKDHLPEHYKCDLCQPRPLDAARAREKQRRRLERVNKQEEKERKRRRGSERGHGRGKSIGSGSSPKDIVPSVKEKEKEPERERKRPRGPSRQHSDPQKTTTSSSGQHSNRGDSPANVDIDEPSRDNVVGLLGNGLGGAYMSEFVPIEKCMVRDSAAALLADSSTALIELSTLPTFPKLIVRVLDLSTATPPTTGSGKSSTPTLYLGAPVYGVFAPGAFASGKYVAEMRGEVTTIADYVADPINQYQVTGRPKPNVVMLREQGVLVDARRCGNEARFLRRGCAPNIILQAVRVAALDEVRYLVVTTAEVKGGAEFVLPWDVDMSVMPRAPGDEICASCGEKGAVCTDAVQLSKHKNKRSRRGTDEALVALFDGDDTTSRKRIKGSSSSPAVDDIGLSAREERKMREALARLERQESATVYTGKKRGPKPKERGEEPDGDRPKSSSRVPARVIRTTQKKKDNAAAAAAAAANLKKPVSAVQDDDDDRLPCKKIWLRRYLAEKAVADERRQQAEAEEQKKREAIEAAELKKREAIKAEERKKREAEEEEKRKVEAAKAQLLSAGKSFFANLSGGALAKKPVPAVSTPLGKPALVKLNGVGTPLVATPGLKTPKTGPMDYFSMPYLKSGPSQTPGSTLVRTPSILGAPTGPAAMSPRTPAPGYQMLVRRDSLPKSVPSPIMPSPEVLSPVQAQPPPKPAAEVPPPSPAPPPEPPRPVSPPRVVKKFSLSDYRKMKEQAALLKQKSEEEQPAVAEGDKKPDATDEVSEKSASVETPAAGVSSVPTATTEPAAAPALVIPTGPAAERTTDPKELVPVPTSASAPSADVNTAPAVDKTSPAEPPAQVSTFLGGSTIHSFLLRLSYGLTVSTRNIGSWLRVRQASLFSFGSNFKTEFKANNKPCMPKTHDHFHARNCVNS</sequence>
<keyword evidence="3" id="KW-0862">Zinc</keyword>
<dbReference type="InterPro" id="IPR011011">
    <property type="entry name" value="Znf_FYVE_PHD"/>
</dbReference>
<feature type="region of interest" description="Disordered" evidence="5">
    <location>
        <begin position="675"/>
        <end position="761"/>
    </location>
</feature>
<feature type="compositionally biased region" description="Polar residues" evidence="5">
    <location>
        <begin position="925"/>
        <end position="935"/>
    </location>
</feature>
<comment type="caution">
    <text evidence="7">The sequence shown here is derived from an EMBL/GenBank/DDBJ whole genome shotgun (WGS) entry which is preliminary data.</text>
</comment>
<feature type="region of interest" description="Disordered" evidence="5">
    <location>
        <begin position="925"/>
        <end position="1135"/>
    </location>
</feature>
<dbReference type="CDD" id="cd15550">
    <property type="entry name" value="PHD_MLL5"/>
    <property type="match status" value="1"/>
</dbReference>
<evidence type="ECO:0000256" key="4">
    <source>
        <dbReference type="ARBA" id="ARBA00022853"/>
    </source>
</evidence>
<organism evidence="7 8">
    <name type="scientific">Saitoella complicata (strain BCRC 22490 / CBS 7301 / JCM 7358 / NBRC 10748 / NRRL Y-17804)</name>
    <dbReference type="NCBI Taxonomy" id="698492"/>
    <lineage>
        <taxon>Eukaryota</taxon>
        <taxon>Fungi</taxon>
        <taxon>Dikarya</taxon>
        <taxon>Ascomycota</taxon>
        <taxon>Taphrinomycotina</taxon>
        <taxon>Taphrinomycotina incertae sedis</taxon>
        <taxon>Saitoella</taxon>
    </lineage>
</organism>
<keyword evidence="8" id="KW-1185">Reference proteome</keyword>
<dbReference type="Proteomes" id="UP000033140">
    <property type="component" value="Unassembled WGS sequence"/>
</dbReference>
<dbReference type="EMBL" id="BACD03000008">
    <property type="protein sequence ID" value="GAO47370.1"/>
    <property type="molecule type" value="Genomic_DNA"/>
</dbReference>
<dbReference type="AlphaFoldDB" id="A0A0E9NDA5"/>
<dbReference type="GO" id="GO:0034967">
    <property type="term" value="C:Set3 complex"/>
    <property type="evidence" value="ECO:0007669"/>
    <property type="project" value="TreeGrafter"/>
</dbReference>
<protein>
    <recommendedName>
        <fullName evidence="6">Zinc finger PHD-type domain-containing protein</fullName>
    </recommendedName>
</protein>
<dbReference type="Pfam" id="PF20826">
    <property type="entry name" value="PHD_5"/>
    <property type="match status" value="1"/>
</dbReference>
<dbReference type="SMART" id="SM00249">
    <property type="entry name" value="PHD"/>
    <property type="match status" value="1"/>
</dbReference>
<evidence type="ECO:0000256" key="2">
    <source>
        <dbReference type="ARBA" id="ARBA00022771"/>
    </source>
</evidence>
<dbReference type="GO" id="GO:0008270">
    <property type="term" value="F:zinc ion binding"/>
    <property type="evidence" value="ECO:0007669"/>
    <property type="project" value="UniProtKB-KW"/>
</dbReference>
<keyword evidence="2" id="KW-0863">Zinc-finger</keyword>
<evidence type="ECO:0000256" key="3">
    <source>
        <dbReference type="ARBA" id="ARBA00022833"/>
    </source>
</evidence>
<dbReference type="InterPro" id="IPR019786">
    <property type="entry name" value="Zinc_finger_PHD-type_CS"/>
</dbReference>
<evidence type="ECO:0000256" key="5">
    <source>
        <dbReference type="SAM" id="MobiDB-lite"/>
    </source>
</evidence>
<reference evidence="7 8" key="3">
    <citation type="journal article" date="2015" name="Genome Announc.">
        <title>Draft Genome Sequence of the Archiascomycetous Yeast Saitoella complicata.</title>
        <authorList>
            <person name="Yamauchi K."/>
            <person name="Kondo S."/>
            <person name="Hamamoto M."/>
            <person name="Takahashi Y."/>
            <person name="Ogura Y."/>
            <person name="Hayashi T."/>
            <person name="Nishida H."/>
        </authorList>
    </citation>
    <scope>NUCLEOTIDE SEQUENCE [LARGE SCALE GENOMIC DNA]</scope>
    <source>
        <strain evidence="7 8">NRRL Y-17804</strain>
    </source>
</reference>
<gene>
    <name evidence="7" type="ORF">G7K_1578-t1</name>
</gene>
<dbReference type="GO" id="GO:0006325">
    <property type="term" value="P:chromatin organization"/>
    <property type="evidence" value="ECO:0007669"/>
    <property type="project" value="UniProtKB-KW"/>
</dbReference>
<feature type="compositionally biased region" description="Polar residues" evidence="5">
    <location>
        <begin position="396"/>
        <end position="407"/>
    </location>
</feature>
<feature type="compositionally biased region" description="Basic and acidic residues" evidence="5">
    <location>
        <begin position="726"/>
        <end position="740"/>
    </location>
</feature>
<evidence type="ECO:0000313" key="8">
    <source>
        <dbReference type="Proteomes" id="UP000033140"/>
    </source>
</evidence>
<feature type="region of interest" description="Disordered" evidence="5">
    <location>
        <begin position="825"/>
        <end position="849"/>
    </location>
</feature>
<reference evidence="7 8" key="1">
    <citation type="journal article" date="2011" name="J. Gen. Appl. Microbiol.">
        <title>Draft genome sequencing of the enigmatic yeast Saitoella complicata.</title>
        <authorList>
            <person name="Nishida H."/>
            <person name="Hamamoto M."/>
            <person name="Sugiyama J."/>
        </authorList>
    </citation>
    <scope>NUCLEOTIDE SEQUENCE [LARGE SCALE GENOMIC DNA]</scope>
    <source>
        <strain evidence="7 8">NRRL Y-17804</strain>
    </source>
</reference>
<name>A0A0E9NDA5_SAICN</name>
<keyword evidence="1" id="KW-0479">Metal-binding</keyword>
<dbReference type="PROSITE" id="PS01359">
    <property type="entry name" value="ZF_PHD_1"/>
    <property type="match status" value="1"/>
</dbReference>
<feature type="region of interest" description="Disordered" evidence="5">
    <location>
        <begin position="324"/>
        <end position="423"/>
    </location>
</feature>
<dbReference type="GO" id="GO:0006355">
    <property type="term" value="P:regulation of DNA-templated transcription"/>
    <property type="evidence" value="ECO:0007669"/>
    <property type="project" value="TreeGrafter"/>
</dbReference>
<dbReference type="STRING" id="698492.A0A0E9NDA5"/>
<evidence type="ECO:0000259" key="6">
    <source>
        <dbReference type="SMART" id="SM00249"/>
    </source>
</evidence>
<feature type="compositionally biased region" description="Low complexity" evidence="5">
    <location>
        <begin position="1078"/>
        <end position="1089"/>
    </location>
</feature>
<reference evidence="7 8" key="2">
    <citation type="journal article" date="2014" name="J. Gen. Appl. Microbiol.">
        <title>The early diverging ascomycetous budding yeast Saitoella complicata has three histone deacetylases belonging to the Clr6, Hos2, and Rpd3 lineages.</title>
        <authorList>
            <person name="Nishida H."/>
            <person name="Matsumoto T."/>
            <person name="Kondo S."/>
            <person name="Hamamoto M."/>
            <person name="Yoshikawa H."/>
        </authorList>
    </citation>
    <scope>NUCLEOTIDE SEQUENCE [LARGE SCALE GENOMIC DNA]</scope>
    <source>
        <strain evidence="7 8">NRRL Y-17804</strain>
    </source>
</reference>
<accession>A0A0E9NDA5</accession>
<feature type="domain" description="Zinc finger PHD-type" evidence="6">
    <location>
        <begin position="270"/>
        <end position="314"/>
    </location>
</feature>